<organism evidence="1 2">
    <name type="scientific">Tuber aestivum</name>
    <name type="common">summer truffle</name>
    <dbReference type="NCBI Taxonomy" id="59557"/>
    <lineage>
        <taxon>Eukaryota</taxon>
        <taxon>Fungi</taxon>
        <taxon>Dikarya</taxon>
        <taxon>Ascomycota</taxon>
        <taxon>Pezizomycotina</taxon>
        <taxon>Pezizomycetes</taxon>
        <taxon>Pezizales</taxon>
        <taxon>Tuberaceae</taxon>
        <taxon>Tuber</taxon>
    </lineage>
</organism>
<feature type="non-terminal residue" evidence="1">
    <location>
        <position position="103"/>
    </location>
</feature>
<dbReference type="EMBL" id="LN890974">
    <property type="protein sequence ID" value="CUS13288.1"/>
    <property type="molecule type" value="Genomic_DNA"/>
</dbReference>
<dbReference type="AlphaFoldDB" id="A0A292Q342"/>
<proteinExistence type="predicted"/>
<reference evidence="1" key="1">
    <citation type="submission" date="2015-10" db="EMBL/GenBank/DDBJ databases">
        <authorList>
            <person name="Regsiter A."/>
            <person name="william w."/>
        </authorList>
    </citation>
    <scope>NUCLEOTIDE SEQUENCE</scope>
    <source>
        <strain evidence="1">Montdore</strain>
    </source>
</reference>
<sequence length="103" mass="11449">PVLRCCLQKFHGISIHGSVATSESNRPFKLLFDGFSIHSCGASHGIIRRSGMFSGFMQGVVLREVRSVMEPPRSDGYLRGWVFSYCSIPYSYHPPWIGGLGLD</sequence>
<gene>
    <name evidence="1" type="ORF">GSTUAT00002527001</name>
</gene>
<keyword evidence="2" id="KW-1185">Reference proteome</keyword>
<accession>A0A292Q342</accession>
<dbReference type="Proteomes" id="UP001412239">
    <property type="component" value="Unassembled WGS sequence"/>
</dbReference>
<protein>
    <submittedName>
        <fullName evidence="1">Uncharacterized protein</fullName>
    </submittedName>
</protein>
<evidence type="ECO:0000313" key="2">
    <source>
        <dbReference type="Proteomes" id="UP001412239"/>
    </source>
</evidence>
<name>A0A292Q342_9PEZI</name>
<evidence type="ECO:0000313" key="1">
    <source>
        <dbReference type="EMBL" id="CUS13288.1"/>
    </source>
</evidence>